<sequence>MSTDAIHRCGICRCYLDNEDLFCGNCGTENAHADSSAKRLANAPTFHNFSCQSCGASMSYDASAQALRCPFCGSTKMERRETARSVKPHSVVPRVISQQQAEATLREWLGRGFWRPKDAARASQIGKMTAVYVPYWVFEAKTDTHWTADSSPAPPGSRGDWYPVSGRNRSQYPGILIGGSSVLTSRETQAIAPFRLEAAAQALDALDLTNEIVEEFRVPRKLARPLARSTIEELERAACTQHVPNRARKLRVNVRISAMQGSPALLPVWILAYRYKQKLFRVLINGQTGKIAGDAPFSYHKLVVALLILGGIVGFFILLSIIAAAAS</sequence>
<dbReference type="Gene3D" id="2.20.28.30">
    <property type="entry name" value="RNA polymerase ii, chain L"/>
    <property type="match status" value="1"/>
</dbReference>
<reference evidence="2 3" key="1">
    <citation type="submission" date="2019-02" db="EMBL/GenBank/DDBJ databases">
        <title>Deep-cultivation of Planctomycetes and their phenomic and genomic characterization uncovers novel biology.</title>
        <authorList>
            <person name="Wiegand S."/>
            <person name="Jogler M."/>
            <person name="Boedeker C."/>
            <person name="Pinto D."/>
            <person name="Vollmers J."/>
            <person name="Rivas-Marin E."/>
            <person name="Kohn T."/>
            <person name="Peeters S.H."/>
            <person name="Heuer A."/>
            <person name="Rast P."/>
            <person name="Oberbeckmann S."/>
            <person name="Bunk B."/>
            <person name="Jeske O."/>
            <person name="Meyerdierks A."/>
            <person name="Storesund J.E."/>
            <person name="Kallscheuer N."/>
            <person name="Luecker S."/>
            <person name="Lage O.M."/>
            <person name="Pohl T."/>
            <person name="Merkel B.J."/>
            <person name="Hornburger P."/>
            <person name="Mueller R.-W."/>
            <person name="Bruemmer F."/>
            <person name="Labrenz M."/>
            <person name="Spormann A.M."/>
            <person name="Op den Camp H."/>
            <person name="Overmann J."/>
            <person name="Amann R."/>
            <person name="Jetten M.S.M."/>
            <person name="Mascher T."/>
            <person name="Medema M.H."/>
            <person name="Devos D.P."/>
            <person name="Kaster A.-K."/>
            <person name="Ovreas L."/>
            <person name="Rohde M."/>
            <person name="Galperin M.Y."/>
            <person name="Jogler C."/>
        </authorList>
    </citation>
    <scope>NUCLEOTIDE SEQUENCE [LARGE SCALE GENOMIC DNA]</scope>
    <source>
        <strain evidence="2 3">Q31a</strain>
    </source>
</reference>
<keyword evidence="3" id="KW-1185">Reference proteome</keyword>
<name>A0A518GFW7_9BACT</name>
<dbReference type="Proteomes" id="UP000318017">
    <property type="component" value="Chromosome"/>
</dbReference>
<keyword evidence="1" id="KW-1133">Transmembrane helix</keyword>
<evidence type="ECO:0000256" key="1">
    <source>
        <dbReference type="SAM" id="Phobius"/>
    </source>
</evidence>
<protein>
    <recommendedName>
        <fullName evidence="4">Double zinc ribbon</fullName>
    </recommendedName>
</protein>
<dbReference type="RefSeq" id="WP_145084915.1">
    <property type="nucleotide sequence ID" value="NZ_CP036298.1"/>
</dbReference>
<feature type="transmembrane region" description="Helical" evidence="1">
    <location>
        <begin position="302"/>
        <end position="326"/>
    </location>
</feature>
<dbReference type="AlphaFoldDB" id="A0A518GFW7"/>
<dbReference type="OrthoDB" id="3182597at2"/>
<feature type="transmembrane region" description="Helical" evidence="1">
    <location>
        <begin position="256"/>
        <end position="275"/>
    </location>
</feature>
<evidence type="ECO:0000313" key="2">
    <source>
        <dbReference type="EMBL" id="QDV27470.1"/>
    </source>
</evidence>
<accession>A0A518GFW7</accession>
<keyword evidence="1" id="KW-0812">Transmembrane</keyword>
<evidence type="ECO:0008006" key="4">
    <source>
        <dbReference type="Google" id="ProtNLM"/>
    </source>
</evidence>
<dbReference type="KEGG" id="ahel:Q31a_58590"/>
<evidence type="ECO:0000313" key="3">
    <source>
        <dbReference type="Proteomes" id="UP000318017"/>
    </source>
</evidence>
<proteinExistence type="predicted"/>
<dbReference type="EMBL" id="CP036298">
    <property type="protein sequence ID" value="QDV27470.1"/>
    <property type="molecule type" value="Genomic_DNA"/>
</dbReference>
<organism evidence="2 3">
    <name type="scientific">Aureliella helgolandensis</name>
    <dbReference type="NCBI Taxonomy" id="2527968"/>
    <lineage>
        <taxon>Bacteria</taxon>
        <taxon>Pseudomonadati</taxon>
        <taxon>Planctomycetota</taxon>
        <taxon>Planctomycetia</taxon>
        <taxon>Pirellulales</taxon>
        <taxon>Pirellulaceae</taxon>
        <taxon>Aureliella</taxon>
    </lineage>
</organism>
<keyword evidence="1" id="KW-0472">Membrane</keyword>
<gene>
    <name evidence="2" type="ORF">Q31a_58590</name>
</gene>